<proteinExistence type="predicted"/>
<organism evidence="2 3">
    <name type="scientific">Dendrobium chrysotoxum</name>
    <name type="common">Orchid</name>
    <dbReference type="NCBI Taxonomy" id="161865"/>
    <lineage>
        <taxon>Eukaryota</taxon>
        <taxon>Viridiplantae</taxon>
        <taxon>Streptophyta</taxon>
        <taxon>Embryophyta</taxon>
        <taxon>Tracheophyta</taxon>
        <taxon>Spermatophyta</taxon>
        <taxon>Magnoliopsida</taxon>
        <taxon>Liliopsida</taxon>
        <taxon>Asparagales</taxon>
        <taxon>Orchidaceae</taxon>
        <taxon>Epidendroideae</taxon>
        <taxon>Malaxideae</taxon>
        <taxon>Dendrobiinae</taxon>
        <taxon>Dendrobium</taxon>
    </lineage>
</organism>
<comment type="caution">
    <text evidence="2">The sequence shown here is derived from an EMBL/GenBank/DDBJ whole genome shotgun (WGS) entry which is preliminary data.</text>
</comment>
<evidence type="ECO:0000256" key="1">
    <source>
        <dbReference type="SAM" id="MobiDB-lite"/>
    </source>
</evidence>
<sequence length="122" mass="14038">MEEMLKKLLEVKTNPTTSKAREHIGGGGRGGNPNMVRERENPEVEILEGEDGIPPIEPLSREEMSIGYVRRGAEFIRRGDDFERRGADFKRRREDFDEGFGYDRRREDRDNCRALPLRGMGG</sequence>
<dbReference type="Proteomes" id="UP000775213">
    <property type="component" value="Unassembled WGS sequence"/>
</dbReference>
<keyword evidence="3" id="KW-1185">Reference proteome</keyword>
<evidence type="ECO:0000313" key="3">
    <source>
        <dbReference type="Proteomes" id="UP000775213"/>
    </source>
</evidence>
<dbReference type="EMBL" id="JAGFBR010000011">
    <property type="protein sequence ID" value="KAH0459117.1"/>
    <property type="molecule type" value="Genomic_DNA"/>
</dbReference>
<protein>
    <submittedName>
        <fullName evidence="2">Uncharacterized protein</fullName>
    </submittedName>
</protein>
<dbReference type="AlphaFoldDB" id="A0AAV7GRW9"/>
<reference evidence="2 3" key="1">
    <citation type="journal article" date="2021" name="Hortic Res">
        <title>Chromosome-scale assembly of the Dendrobium chrysotoxum genome enhances the understanding of orchid evolution.</title>
        <authorList>
            <person name="Zhang Y."/>
            <person name="Zhang G.Q."/>
            <person name="Zhang D."/>
            <person name="Liu X.D."/>
            <person name="Xu X.Y."/>
            <person name="Sun W.H."/>
            <person name="Yu X."/>
            <person name="Zhu X."/>
            <person name="Wang Z.W."/>
            <person name="Zhao X."/>
            <person name="Zhong W.Y."/>
            <person name="Chen H."/>
            <person name="Yin W.L."/>
            <person name="Huang T."/>
            <person name="Niu S.C."/>
            <person name="Liu Z.J."/>
        </authorList>
    </citation>
    <scope>NUCLEOTIDE SEQUENCE [LARGE SCALE GENOMIC DNA]</scope>
    <source>
        <strain evidence="2">Lindl</strain>
    </source>
</reference>
<accession>A0AAV7GRW9</accession>
<evidence type="ECO:0000313" key="2">
    <source>
        <dbReference type="EMBL" id="KAH0459117.1"/>
    </source>
</evidence>
<feature type="region of interest" description="Disordered" evidence="1">
    <location>
        <begin position="12"/>
        <end position="37"/>
    </location>
</feature>
<gene>
    <name evidence="2" type="ORF">IEQ34_011931</name>
</gene>
<name>A0AAV7GRW9_DENCH</name>